<evidence type="ECO:0000259" key="2">
    <source>
        <dbReference type="SMART" id="SM00954"/>
    </source>
</evidence>
<dbReference type="InterPro" id="IPR007685">
    <property type="entry name" value="RelA_SpoT"/>
</dbReference>
<dbReference type="Proteomes" id="UP001232343">
    <property type="component" value="Unassembled WGS sequence"/>
</dbReference>
<feature type="domain" description="RelA/SpoT" evidence="2">
    <location>
        <begin position="106"/>
        <end position="227"/>
    </location>
</feature>
<comment type="pathway">
    <text evidence="1">Purine metabolism; ppGpp biosynthesis; ppGpp from GTP: step 1/2.</text>
</comment>
<keyword evidence="3" id="KW-0808">Transferase</keyword>
<evidence type="ECO:0000313" key="3">
    <source>
        <dbReference type="EMBL" id="MDQ0341374.1"/>
    </source>
</evidence>
<name>A0ABU0CZ17_9BACI</name>
<dbReference type="PANTHER" id="PTHR47837">
    <property type="entry name" value="GTP PYROPHOSPHOKINASE YJBM"/>
    <property type="match status" value="1"/>
</dbReference>
<protein>
    <submittedName>
        <fullName evidence="3">GTP pyrophosphokinase</fullName>
        <ecNumber evidence="3">2.7.6.5</ecNumber>
    </submittedName>
</protein>
<dbReference type="SMART" id="SM00954">
    <property type="entry name" value="RelA_SpoT"/>
    <property type="match status" value="1"/>
</dbReference>
<sequence length="278" mass="32441">MQIRPVRLIVLPLSYSWSEKGTSTKTATSCGDVQESTSCVPQYVDEQGAYAFLIRHYLRGDNLVNHWEQFLAPYKQAIDELKIKLKGMRGQFEQEHIHSPIEFVTGRVKPIASILDKAQQKNIPLDKIEYEMQDIAGLRMMCQFVDDIETVVKLLRKRNDFRIVEERNYISNKKPSGYRSYHVVIEYPVQTINGEKKILAEIQIRTLAMNFWATIEHSLNYKYKGQFPEEINKRLQGAAEAAFRLDEEMSQIKEEIQEAQVYFTKNKEAVKKLDKRTE</sequence>
<proteinExistence type="predicted"/>
<dbReference type="Gene3D" id="3.30.460.10">
    <property type="entry name" value="Beta Polymerase, domain 2"/>
    <property type="match status" value="1"/>
</dbReference>
<dbReference type="EMBL" id="JAUSUO010000001">
    <property type="protein sequence ID" value="MDQ0341374.1"/>
    <property type="molecule type" value="Genomic_DNA"/>
</dbReference>
<dbReference type="GO" id="GO:0008728">
    <property type="term" value="F:GTP diphosphokinase activity"/>
    <property type="evidence" value="ECO:0007669"/>
    <property type="project" value="UniProtKB-EC"/>
</dbReference>
<keyword evidence="4" id="KW-1185">Reference proteome</keyword>
<evidence type="ECO:0000256" key="1">
    <source>
        <dbReference type="ARBA" id="ARBA00004976"/>
    </source>
</evidence>
<dbReference type="Gene3D" id="1.10.287.860">
    <property type="entry name" value="Nucleotidyltransferase"/>
    <property type="match status" value="1"/>
</dbReference>
<accession>A0ABU0CZ17</accession>
<dbReference type="EC" id="2.7.6.5" evidence="3"/>
<evidence type="ECO:0000313" key="4">
    <source>
        <dbReference type="Proteomes" id="UP001232343"/>
    </source>
</evidence>
<dbReference type="Pfam" id="PF04607">
    <property type="entry name" value="RelA_SpoT"/>
    <property type="match status" value="1"/>
</dbReference>
<comment type="caution">
    <text evidence="3">The sequence shown here is derived from an EMBL/GenBank/DDBJ whole genome shotgun (WGS) entry which is preliminary data.</text>
</comment>
<dbReference type="InterPro" id="IPR043519">
    <property type="entry name" value="NT_sf"/>
</dbReference>
<organism evidence="3 4">
    <name type="scientific">Lederbergia wuyishanensis</name>
    <dbReference type="NCBI Taxonomy" id="1347903"/>
    <lineage>
        <taxon>Bacteria</taxon>
        <taxon>Bacillati</taxon>
        <taxon>Bacillota</taxon>
        <taxon>Bacilli</taxon>
        <taxon>Bacillales</taxon>
        <taxon>Bacillaceae</taxon>
        <taxon>Lederbergia</taxon>
    </lineage>
</organism>
<dbReference type="CDD" id="cd05399">
    <property type="entry name" value="NT_Rel-Spo_like"/>
    <property type="match status" value="1"/>
</dbReference>
<dbReference type="SUPFAM" id="SSF81301">
    <property type="entry name" value="Nucleotidyltransferase"/>
    <property type="match status" value="1"/>
</dbReference>
<dbReference type="PANTHER" id="PTHR47837:SF1">
    <property type="entry name" value="GTP PYROPHOSPHOKINASE YJBM"/>
    <property type="match status" value="1"/>
</dbReference>
<gene>
    <name evidence="3" type="ORF">J2S14_000167</name>
</gene>
<dbReference type="InterPro" id="IPR052366">
    <property type="entry name" value="GTP_Pyrophosphokinase"/>
</dbReference>
<reference evidence="3 4" key="1">
    <citation type="submission" date="2023-07" db="EMBL/GenBank/DDBJ databases">
        <title>Genomic Encyclopedia of Type Strains, Phase IV (KMG-IV): sequencing the most valuable type-strain genomes for metagenomic binning, comparative biology and taxonomic classification.</title>
        <authorList>
            <person name="Goeker M."/>
        </authorList>
    </citation>
    <scope>NUCLEOTIDE SEQUENCE [LARGE SCALE GENOMIC DNA]</scope>
    <source>
        <strain evidence="3 4">DSM 27848</strain>
    </source>
</reference>